<feature type="compositionally biased region" description="Polar residues" evidence="1">
    <location>
        <begin position="108"/>
        <end position="118"/>
    </location>
</feature>
<organism evidence="2 3">
    <name type="scientific">Zophobas morio</name>
    <dbReference type="NCBI Taxonomy" id="2755281"/>
    <lineage>
        <taxon>Eukaryota</taxon>
        <taxon>Metazoa</taxon>
        <taxon>Ecdysozoa</taxon>
        <taxon>Arthropoda</taxon>
        <taxon>Hexapoda</taxon>
        <taxon>Insecta</taxon>
        <taxon>Pterygota</taxon>
        <taxon>Neoptera</taxon>
        <taxon>Endopterygota</taxon>
        <taxon>Coleoptera</taxon>
        <taxon>Polyphaga</taxon>
        <taxon>Cucujiformia</taxon>
        <taxon>Tenebrionidae</taxon>
        <taxon>Zophobas</taxon>
    </lineage>
</organism>
<sequence>MARAKMACAKVSLRQVGFAPKWLAPSRPRQVGCVKSAAPNSPIPPRTDTFNAMDMYTDMTDSSSDEEIQRLEQELKHKKEQKKRKKIEALKSRQSEDSPCSSKKHTDPVSSEDTSNIQDEILGSNQQTEETTEENTHLKGEVGEQVCGETNDPLSEKRAVRPLTPTRRISSRIYIGPERPDSASFPFPKLRQSSVYHLVSEGSWRSRLSSETVRVSAAHPRGLAGPAIAAKPHGCSRVNGLL</sequence>
<evidence type="ECO:0000313" key="2">
    <source>
        <dbReference type="EMBL" id="KAJ3652312.1"/>
    </source>
</evidence>
<dbReference type="AlphaFoldDB" id="A0AA38MDD1"/>
<protein>
    <submittedName>
        <fullName evidence="2">Uncharacterized protein</fullName>
    </submittedName>
</protein>
<proteinExistence type="predicted"/>
<reference evidence="2" key="1">
    <citation type="journal article" date="2023" name="G3 (Bethesda)">
        <title>Whole genome assemblies of Zophobas morio and Tenebrio molitor.</title>
        <authorList>
            <person name="Kaur S."/>
            <person name="Stinson S.A."/>
            <person name="diCenzo G.C."/>
        </authorList>
    </citation>
    <scope>NUCLEOTIDE SEQUENCE</scope>
    <source>
        <strain evidence="2">QUZm001</strain>
    </source>
</reference>
<evidence type="ECO:0000313" key="3">
    <source>
        <dbReference type="Proteomes" id="UP001168821"/>
    </source>
</evidence>
<dbReference type="Proteomes" id="UP001168821">
    <property type="component" value="Unassembled WGS sequence"/>
</dbReference>
<feature type="compositionally biased region" description="Low complexity" evidence="1">
    <location>
        <begin position="53"/>
        <end position="62"/>
    </location>
</feature>
<evidence type="ECO:0000256" key="1">
    <source>
        <dbReference type="SAM" id="MobiDB-lite"/>
    </source>
</evidence>
<feature type="compositionally biased region" description="Basic and acidic residues" evidence="1">
    <location>
        <begin position="87"/>
        <end position="96"/>
    </location>
</feature>
<keyword evidence="3" id="KW-1185">Reference proteome</keyword>
<feature type="region of interest" description="Disordered" evidence="1">
    <location>
        <begin position="28"/>
        <end position="163"/>
    </location>
</feature>
<accession>A0AA38MDD1</accession>
<name>A0AA38MDD1_9CUCU</name>
<dbReference type="EMBL" id="JALNTZ010000005">
    <property type="protein sequence ID" value="KAJ3652312.1"/>
    <property type="molecule type" value="Genomic_DNA"/>
</dbReference>
<comment type="caution">
    <text evidence="2">The sequence shown here is derived from an EMBL/GenBank/DDBJ whole genome shotgun (WGS) entry which is preliminary data.</text>
</comment>
<feature type="compositionally biased region" description="Basic and acidic residues" evidence="1">
    <location>
        <begin position="67"/>
        <end position="77"/>
    </location>
</feature>
<gene>
    <name evidence="2" type="ORF">Zmor_018290</name>
</gene>